<dbReference type="Gene3D" id="3.40.50.1010">
    <property type="entry name" value="5'-nuclease"/>
    <property type="match status" value="1"/>
</dbReference>
<dbReference type="Gene3D" id="3.30.420.610">
    <property type="entry name" value="LOTUS domain-like"/>
    <property type="match status" value="1"/>
</dbReference>
<dbReference type="Proteomes" id="UP000198870">
    <property type="component" value="Unassembled WGS sequence"/>
</dbReference>
<evidence type="ECO:0000313" key="3">
    <source>
        <dbReference type="Proteomes" id="UP000198870"/>
    </source>
</evidence>
<feature type="domain" description="HTH OST-type" evidence="1">
    <location>
        <begin position="158"/>
        <end position="231"/>
    </location>
</feature>
<organism evidence="2 3">
    <name type="scientific">Desulfoluna spongiiphila</name>
    <dbReference type="NCBI Taxonomy" id="419481"/>
    <lineage>
        <taxon>Bacteria</taxon>
        <taxon>Pseudomonadati</taxon>
        <taxon>Thermodesulfobacteriota</taxon>
        <taxon>Desulfobacteria</taxon>
        <taxon>Desulfobacterales</taxon>
        <taxon>Desulfolunaceae</taxon>
        <taxon>Desulfoluna</taxon>
    </lineage>
</organism>
<dbReference type="PROSITE" id="PS51644">
    <property type="entry name" value="HTH_OST"/>
    <property type="match status" value="1"/>
</dbReference>
<dbReference type="Pfam" id="PF01936">
    <property type="entry name" value="NYN"/>
    <property type="match status" value="1"/>
</dbReference>
<evidence type="ECO:0000259" key="1">
    <source>
        <dbReference type="PROSITE" id="PS51644"/>
    </source>
</evidence>
<sequence>MTDTKNIALLIDADNSPAKSIQKIFSELARHGKVNIRRAYGNWTTGNLKGWEAVLQDHAIQPFQQYDLTKGKNATDIAIAIDAMDILYTKQVDTFCIVTSDCDFTPLATRIISEGKSVIGFGERKTPPVFINACSTFLYVDDEVAVKTTRVDAKELRGDAKLMNLLRDAISGSENGDGWASLSKVGSHISNHASFDPRNYGYARLSDLMEAIGLFDLRRDKKKSFEVRDNRKK</sequence>
<evidence type="ECO:0000313" key="2">
    <source>
        <dbReference type="EMBL" id="SCY29052.1"/>
    </source>
</evidence>
<dbReference type="AlphaFoldDB" id="A0A1G5EPZ8"/>
<keyword evidence="3" id="KW-1185">Reference proteome</keyword>
<proteinExistence type="predicted"/>
<dbReference type="InterPro" id="IPR041966">
    <property type="entry name" value="LOTUS-like"/>
</dbReference>
<reference evidence="2 3" key="1">
    <citation type="submission" date="2016-10" db="EMBL/GenBank/DDBJ databases">
        <authorList>
            <person name="de Groot N.N."/>
        </authorList>
    </citation>
    <scope>NUCLEOTIDE SEQUENCE [LARGE SCALE GENOMIC DNA]</scope>
    <source>
        <strain evidence="2 3">AA1</strain>
    </source>
</reference>
<dbReference type="PANTHER" id="PTHR35811">
    <property type="entry name" value="SLR1870 PROTEIN"/>
    <property type="match status" value="1"/>
</dbReference>
<dbReference type="RefSeq" id="WP_092210589.1">
    <property type="nucleotide sequence ID" value="NZ_FMUX01000006.1"/>
</dbReference>
<dbReference type="GO" id="GO:0004540">
    <property type="term" value="F:RNA nuclease activity"/>
    <property type="evidence" value="ECO:0007669"/>
    <property type="project" value="InterPro"/>
</dbReference>
<gene>
    <name evidence="2" type="ORF">SAMN05216233_106151</name>
</gene>
<dbReference type="Pfam" id="PF12872">
    <property type="entry name" value="OST-HTH"/>
    <property type="match status" value="1"/>
</dbReference>
<accession>A0A1G5EPZ8</accession>
<name>A0A1G5EPZ8_9BACT</name>
<protein>
    <submittedName>
        <fullName evidence="2">TIGR00288 family protein</fullName>
    </submittedName>
</protein>
<dbReference type="InterPro" id="IPR021139">
    <property type="entry name" value="NYN"/>
</dbReference>
<dbReference type="OrthoDB" id="9783963at2"/>
<dbReference type="InterPro" id="IPR025605">
    <property type="entry name" value="OST-HTH/LOTUS_dom"/>
</dbReference>
<dbReference type="CDD" id="cd11297">
    <property type="entry name" value="PIN_LabA-like_N_1"/>
    <property type="match status" value="1"/>
</dbReference>
<dbReference type="EMBL" id="FMUX01000006">
    <property type="protein sequence ID" value="SCY29052.1"/>
    <property type="molecule type" value="Genomic_DNA"/>
</dbReference>
<dbReference type="CDD" id="cd10146">
    <property type="entry name" value="LabA_like_C"/>
    <property type="match status" value="1"/>
</dbReference>
<dbReference type="PANTHER" id="PTHR35811:SF1">
    <property type="entry name" value="HTH OST-TYPE DOMAIN-CONTAINING PROTEIN"/>
    <property type="match status" value="1"/>
</dbReference>